<protein>
    <recommendedName>
        <fullName evidence="15">Riboflavin biosynthesis protein</fullName>
    </recommendedName>
    <domain>
        <recommendedName>
            <fullName evidence="15">Riboflavin kinase</fullName>
            <ecNumber evidence="15">2.7.1.26</ecNumber>
        </recommendedName>
        <alternativeName>
            <fullName evidence="15">Flavokinase</fullName>
        </alternativeName>
    </domain>
    <domain>
        <recommendedName>
            <fullName evidence="15">FMN adenylyltransferase</fullName>
            <ecNumber evidence="15">2.7.7.2</ecNumber>
        </recommendedName>
        <alternativeName>
            <fullName evidence="15">FAD pyrophosphorylase</fullName>
        </alternativeName>
        <alternativeName>
            <fullName evidence="15">FAD synthase</fullName>
        </alternativeName>
    </domain>
</protein>
<evidence type="ECO:0000256" key="9">
    <source>
        <dbReference type="ARBA" id="ARBA00022777"/>
    </source>
</evidence>
<name>D5BSZ1_PUNMI</name>
<evidence type="ECO:0000256" key="14">
    <source>
        <dbReference type="ARBA" id="ARBA00049494"/>
    </source>
</evidence>
<dbReference type="InterPro" id="IPR023468">
    <property type="entry name" value="Riboflavin_kinase"/>
</dbReference>
<evidence type="ECO:0000256" key="11">
    <source>
        <dbReference type="ARBA" id="ARBA00022840"/>
    </source>
</evidence>
<dbReference type="PANTHER" id="PTHR22749:SF6">
    <property type="entry name" value="RIBOFLAVIN KINASE"/>
    <property type="match status" value="1"/>
</dbReference>
<comment type="pathway">
    <text evidence="2 15">Cofactor biosynthesis; FAD biosynthesis; FAD from FMN: step 1/1.</text>
</comment>
<evidence type="ECO:0000256" key="6">
    <source>
        <dbReference type="ARBA" id="ARBA00022679"/>
    </source>
</evidence>
<dbReference type="KEGG" id="apb:SAR116_1145"/>
<dbReference type="CDD" id="cd02064">
    <property type="entry name" value="FAD_synthetase_N"/>
    <property type="match status" value="1"/>
</dbReference>
<dbReference type="InterPro" id="IPR002606">
    <property type="entry name" value="Riboflavin_kinase_bac"/>
</dbReference>
<comment type="function">
    <text evidence="1">Catalyzes the phosphorylation of riboflavin to FMN followed by the adenylation of FMN to FAD.</text>
</comment>
<dbReference type="InterPro" id="IPR014729">
    <property type="entry name" value="Rossmann-like_a/b/a_fold"/>
</dbReference>
<dbReference type="PIRSF" id="PIRSF004491">
    <property type="entry name" value="FAD_Synth"/>
    <property type="match status" value="1"/>
</dbReference>
<dbReference type="InterPro" id="IPR015865">
    <property type="entry name" value="Riboflavin_kinase_bac/euk"/>
</dbReference>
<organism evidence="17 18">
    <name type="scientific">Puniceispirillum marinum (strain IMCC1322)</name>
    <dbReference type="NCBI Taxonomy" id="488538"/>
    <lineage>
        <taxon>Bacteria</taxon>
        <taxon>Pseudomonadati</taxon>
        <taxon>Pseudomonadota</taxon>
        <taxon>Alphaproteobacteria</taxon>
        <taxon>Candidatus Puniceispirillales</taxon>
        <taxon>Candidatus Puniceispirillaceae</taxon>
        <taxon>Candidatus Puniceispirillum</taxon>
    </lineage>
</organism>
<evidence type="ECO:0000313" key="17">
    <source>
        <dbReference type="EMBL" id="ADE39388.1"/>
    </source>
</evidence>
<dbReference type="Pfam" id="PF01687">
    <property type="entry name" value="Flavokinase"/>
    <property type="match status" value="1"/>
</dbReference>
<dbReference type="EC" id="2.7.1.26" evidence="15"/>
<dbReference type="GO" id="GO:0005524">
    <property type="term" value="F:ATP binding"/>
    <property type="evidence" value="ECO:0007669"/>
    <property type="project" value="UniProtKB-UniRule"/>
</dbReference>
<keyword evidence="12" id="KW-0511">Multifunctional enzyme</keyword>
<evidence type="ECO:0000256" key="13">
    <source>
        <dbReference type="ARBA" id="ARBA00047880"/>
    </source>
</evidence>
<evidence type="ECO:0000256" key="8">
    <source>
        <dbReference type="ARBA" id="ARBA00022741"/>
    </source>
</evidence>
<dbReference type="SUPFAM" id="SSF52374">
    <property type="entry name" value="Nucleotidylyl transferase"/>
    <property type="match status" value="1"/>
</dbReference>
<keyword evidence="7 15" id="KW-0548">Nucleotidyltransferase</keyword>
<sequence length="327" mass="35733">MKQDDSTFVNVIDWAVGDPALRDMRLSAAIGNFDGVHRGHQKVIQAACIHAATHDLTPAVITFDPHPREFFRQDDIPFHLADRHEKDRLLGQLAVDQIIHVTFDDALRRTDAKVFVTDILPALGVVQLFAGSDFAFGHGRGGDIDTINEIGRMAHISATTVPLLVDDNSIIISSSRIRAALQAGAPEHAAAMLGHDWAISGIVQTGDKRGRTIGFPTANISLGNLLHPAFGVYAVQVFEDNGTSDGQFIANGVANIGIRPTFETRDVLCETHLFDYDGDIYGRRLSVRLKSFLRAERKFSGLEELKVQIAKDAADARQILPATQKIA</sequence>
<dbReference type="Gene3D" id="2.40.30.30">
    <property type="entry name" value="Riboflavin kinase-like"/>
    <property type="match status" value="1"/>
</dbReference>
<evidence type="ECO:0000256" key="2">
    <source>
        <dbReference type="ARBA" id="ARBA00004726"/>
    </source>
</evidence>
<accession>D5BSZ1</accession>
<dbReference type="SMART" id="SM00904">
    <property type="entry name" value="Flavokinase"/>
    <property type="match status" value="1"/>
</dbReference>
<dbReference type="Proteomes" id="UP000007460">
    <property type="component" value="Chromosome"/>
</dbReference>
<keyword evidence="6 15" id="KW-0808">Transferase</keyword>
<dbReference type="HOGENOM" id="CLU_048437_0_1_5"/>
<dbReference type="EMBL" id="CP001751">
    <property type="protein sequence ID" value="ADE39388.1"/>
    <property type="molecule type" value="Genomic_DNA"/>
</dbReference>
<comment type="catalytic activity">
    <reaction evidence="13 15">
        <text>riboflavin + ATP = FMN + ADP + H(+)</text>
        <dbReference type="Rhea" id="RHEA:14357"/>
        <dbReference type="ChEBI" id="CHEBI:15378"/>
        <dbReference type="ChEBI" id="CHEBI:30616"/>
        <dbReference type="ChEBI" id="CHEBI:57986"/>
        <dbReference type="ChEBI" id="CHEBI:58210"/>
        <dbReference type="ChEBI" id="CHEBI:456216"/>
        <dbReference type="EC" id="2.7.1.26"/>
    </reaction>
</comment>
<comment type="pathway">
    <text evidence="3 15">Cofactor biosynthesis; FMN biosynthesis; FMN from riboflavin (ATP route): step 1/1.</text>
</comment>
<evidence type="ECO:0000256" key="5">
    <source>
        <dbReference type="ARBA" id="ARBA00022643"/>
    </source>
</evidence>
<evidence type="ECO:0000256" key="1">
    <source>
        <dbReference type="ARBA" id="ARBA00002121"/>
    </source>
</evidence>
<gene>
    <name evidence="17" type="ordered locus">SAR116_1145</name>
</gene>
<evidence type="ECO:0000256" key="10">
    <source>
        <dbReference type="ARBA" id="ARBA00022827"/>
    </source>
</evidence>
<keyword evidence="4 15" id="KW-0285">Flavoprotein</keyword>
<dbReference type="NCBIfam" id="TIGR00083">
    <property type="entry name" value="ribF"/>
    <property type="match status" value="1"/>
</dbReference>
<keyword evidence="8 15" id="KW-0547">Nucleotide-binding</keyword>
<feature type="domain" description="Riboflavin kinase" evidence="16">
    <location>
        <begin position="192"/>
        <end position="321"/>
    </location>
</feature>
<dbReference type="UniPathway" id="UPA00276">
    <property type="reaction ID" value="UER00406"/>
</dbReference>
<dbReference type="RefSeq" id="WP_013046017.1">
    <property type="nucleotide sequence ID" value="NC_014010.1"/>
</dbReference>
<evidence type="ECO:0000256" key="3">
    <source>
        <dbReference type="ARBA" id="ARBA00005201"/>
    </source>
</evidence>
<evidence type="ECO:0000313" key="18">
    <source>
        <dbReference type="Proteomes" id="UP000007460"/>
    </source>
</evidence>
<dbReference type="GO" id="GO:0003919">
    <property type="term" value="F:FMN adenylyltransferase activity"/>
    <property type="evidence" value="ECO:0007669"/>
    <property type="project" value="UniProtKB-UniRule"/>
</dbReference>
<dbReference type="Gene3D" id="3.40.50.620">
    <property type="entry name" value="HUPs"/>
    <property type="match status" value="1"/>
</dbReference>
<dbReference type="eggNOG" id="COG0196">
    <property type="taxonomic scope" value="Bacteria"/>
</dbReference>
<dbReference type="GO" id="GO:0009398">
    <property type="term" value="P:FMN biosynthetic process"/>
    <property type="evidence" value="ECO:0007669"/>
    <property type="project" value="UniProtKB-UniRule"/>
</dbReference>
<keyword evidence="18" id="KW-1185">Reference proteome</keyword>
<evidence type="ECO:0000256" key="12">
    <source>
        <dbReference type="ARBA" id="ARBA00023268"/>
    </source>
</evidence>
<proteinExistence type="inferred from homology"/>
<dbReference type="GO" id="GO:0008531">
    <property type="term" value="F:riboflavin kinase activity"/>
    <property type="evidence" value="ECO:0007669"/>
    <property type="project" value="UniProtKB-UniRule"/>
</dbReference>
<comment type="similarity">
    <text evidence="15">Belongs to the ribF family.</text>
</comment>
<dbReference type="GO" id="GO:0009231">
    <property type="term" value="P:riboflavin biosynthetic process"/>
    <property type="evidence" value="ECO:0007669"/>
    <property type="project" value="InterPro"/>
</dbReference>
<dbReference type="GO" id="GO:0006747">
    <property type="term" value="P:FAD biosynthetic process"/>
    <property type="evidence" value="ECO:0007669"/>
    <property type="project" value="UniProtKB-UniRule"/>
</dbReference>
<comment type="catalytic activity">
    <reaction evidence="14 15">
        <text>FMN + ATP + H(+) = FAD + diphosphate</text>
        <dbReference type="Rhea" id="RHEA:17237"/>
        <dbReference type="ChEBI" id="CHEBI:15378"/>
        <dbReference type="ChEBI" id="CHEBI:30616"/>
        <dbReference type="ChEBI" id="CHEBI:33019"/>
        <dbReference type="ChEBI" id="CHEBI:57692"/>
        <dbReference type="ChEBI" id="CHEBI:58210"/>
        <dbReference type="EC" id="2.7.7.2"/>
    </reaction>
</comment>
<keyword evidence="9 15" id="KW-0418">Kinase</keyword>
<dbReference type="InterPro" id="IPR015864">
    <property type="entry name" value="FAD_synthase"/>
</dbReference>
<dbReference type="SUPFAM" id="SSF82114">
    <property type="entry name" value="Riboflavin kinase-like"/>
    <property type="match status" value="1"/>
</dbReference>
<reference evidence="17 18" key="1">
    <citation type="journal article" date="2010" name="J. Bacteriol.">
        <title>Complete genome sequence of "Candidatus Puniceispirillum marinum" IMCC1322, a representative of the SAR116 clade in the Alphaproteobacteria.</title>
        <authorList>
            <person name="Oh H.M."/>
            <person name="Kwon K.K."/>
            <person name="Kang I."/>
            <person name="Kang S.G."/>
            <person name="Lee J.H."/>
            <person name="Kim S.J."/>
            <person name="Cho J.C."/>
        </authorList>
    </citation>
    <scope>NUCLEOTIDE SEQUENCE [LARGE SCALE GENOMIC DNA]</scope>
    <source>
        <strain evidence="17 18">IMCC1322</strain>
    </source>
</reference>
<keyword evidence="5 15" id="KW-0288">FMN</keyword>
<dbReference type="Pfam" id="PF06574">
    <property type="entry name" value="FAD_syn"/>
    <property type="match status" value="1"/>
</dbReference>
<dbReference type="UniPathway" id="UPA00277">
    <property type="reaction ID" value="UER00407"/>
</dbReference>
<evidence type="ECO:0000256" key="4">
    <source>
        <dbReference type="ARBA" id="ARBA00022630"/>
    </source>
</evidence>
<dbReference type="PANTHER" id="PTHR22749">
    <property type="entry name" value="RIBOFLAVIN KINASE/FMN ADENYLYLTRANSFERASE"/>
    <property type="match status" value="1"/>
</dbReference>
<evidence type="ECO:0000256" key="15">
    <source>
        <dbReference type="PIRNR" id="PIRNR004491"/>
    </source>
</evidence>
<dbReference type="InterPro" id="IPR023465">
    <property type="entry name" value="Riboflavin_kinase_dom_sf"/>
</dbReference>
<evidence type="ECO:0000256" key="7">
    <source>
        <dbReference type="ARBA" id="ARBA00022695"/>
    </source>
</evidence>
<evidence type="ECO:0000259" key="16">
    <source>
        <dbReference type="SMART" id="SM00904"/>
    </source>
</evidence>
<dbReference type="STRING" id="488538.SAR116_1145"/>
<dbReference type="EC" id="2.7.7.2" evidence="15"/>
<dbReference type="AlphaFoldDB" id="D5BSZ1"/>
<keyword evidence="10 15" id="KW-0274">FAD</keyword>
<keyword evidence="11 15" id="KW-0067">ATP-binding</keyword>